<feature type="domain" description="ABC transporter" evidence="4">
    <location>
        <begin position="1"/>
        <end position="229"/>
    </location>
</feature>
<dbReference type="InterPro" id="IPR003593">
    <property type="entry name" value="AAA+_ATPase"/>
</dbReference>
<evidence type="ECO:0000256" key="3">
    <source>
        <dbReference type="ARBA" id="ARBA00022840"/>
    </source>
</evidence>
<dbReference type="Gene3D" id="3.40.50.300">
    <property type="entry name" value="P-loop containing nucleotide triphosphate hydrolases"/>
    <property type="match status" value="1"/>
</dbReference>
<dbReference type="InterPro" id="IPR051782">
    <property type="entry name" value="ABC_Transporter_VariousFunc"/>
</dbReference>
<evidence type="ECO:0000259" key="4">
    <source>
        <dbReference type="PROSITE" id="PS50893"/>
    </source>
</evidence>
<dbReference type="PANTHER" id="PTHR42939">
    <property type="entry name" value="ABC TRANSPORTER ATP-BINDING PROTEIN ALBC-RELATED"/>
    <property type="match status" value="1"/>
</dbReference>
<dbReference type="SMART" id="SM00382">
    <property type="entry name" value="AAA"/>
    <property type="match status" value="1"/>
</dbReference>
<dbReference type="STRING" id="169679.CSACC_08590"/>
<reference evidence="5 6" key="1">
    <citation type="submission" date="2016-05" db="EMBL/GenBank/DDBJ databases">
        <title>Microbial solvent formation.</title>
        <authorList>
            <person name="Poehlein A."/>
            <person name="Montoya Solano J.D."/>
            <person name="Flitsch S."/>
            <person name="Krabben P."/>
            <person name="Duerre P."/>
            <person name="Daniel R."/>
        </authorList>
    </citation>
    <scope>NUCLEOTIDE SEQUENCE [LARGE SCALE GENOMIC DNA]</scope>
    <source>
        <strain evidence="5 6">L1-8</strain>
    </source>
</reference>
<evidence type="ECO:0000313" key="5">
    <source>
        <dbReference type="EMBL" id="OOM06366.1"/>
    </source>
</evidence>
<dbReference type="AlphaFoldDB" id="A0A1S8MQA4"/>
<dbReference type="Proteomes" id="UP000191154">
    <property type="component" value="Unassembled WGS sequence"/>
</dbReference>
<dbReference type="GO" id="GO:0016887">
    <property type="term" value="F:ATP hydrolysis activity"/>
    <property type="evidence" value="ECO:0007669"/>
    <property type="project" value="InterPro"/>
</dbReference>
<dbReference type="PANTHER" id="PTHR42939:SF3">
    <property type="entry name" value="ABC TRANSPORTER ATP-BINDING COMPONENT"/>
    <property type="match status" value="1"/>
</dbReference>
<dbReference type="InterPro" id="IPR017871">
    <property type="entry name" value="ABC_transporter-like_CS"/>
</dbReference>
<dbReference type="InterPro" id="IPR027417">
    <property type="entry name" value="P-loop_NTPase"/>
</dbReference>
<dbReference type="GO" id="GO:0005524">
    <property type="term" value="F:ATP binding"/>
    <property type="evidence" value="ECO:0007669"/>
    <property type="project" value="UniProtKB-KW"/>
</dbReference>
<proteinExistence type="predicted"/>
<dbReference type="EMBL" id="LZYZ01000010">
    <property type="protein sequence ID" value="OOM06366.1"/>
    <property type="molecule type" value="Genomic_DNA"/>
</dbReference>
<dbReference type="RefSeq" id="WP_077867263.1">
    <property type="nucleotide sequence ID" value="NZ_LZYZ01000010.1"/>
</dbReference>
<comment type="caution">
    <text evidence="5">The sequence shown here is derived from an EMBL/GenBank/DDBJ whole genome shotgun (WGS) entry which is preliminary data.</text>
</comment>
<organism evidence="5 6">
    <name type="scientific">Clostridium saccharobutylicum</name>
    <dbReference type="NCBI Taxonomy" id="169679"/>
    <lineage>
        <taxon>Bacteria</taxon>
        <taxon>Bacillati</taxon>
        <taxon>Bacillota</taxon>
        <taxon>Clostridia</taxon>
        <taxon>Eubacteriales</taxon>
        <taxon>Clostridiaceae</taxon>
        <taxon>Clostridium</taxon>
    </lineage>
</organism>
<dbReference type="SUPFAM" id="SSF52540">
    <property type="entry name" value="P-loop containing nucleoside triphosphate hydrolases"/>
    <property type="match status" value="1"/>
</dbReference>
<evidence type="ECO:0000256" key="2">
    <source>
        <dbReference type="ARBA" id="ARBA00022741"/>
    </source>
</evidence>
<keyword evidence="1" id="KW-0813">Transport</keyword>
<dbReference type="Pfam" id="PF00005">
    <property type="entry name" value="ABC_tran"/>
    <property type="match status" value="1"/>
</dbReference>
<dbReference type="PROSITE" id="PS50893">
    <property type="entry name" value="ABC_TRANSPORTER_2"/>
    <property type="match status" value="1"/>
</dbReference>
<keyword evidence="3 5" id="KW-0067">ATP-binding</keyword>
<name>A0A1S8MQA4_CLOSA</name>
<protein>
    <submittedName>
        <fullName evidence="5">ABC transporter ATP-binding protein YtrB</fullName>
    </submittedName>
</protein>
<dbReference type="CDD" id="cd03230">
    <property type="entry name" value="ABC_DR_subfamily_A"/>
    <property type="match status" value="1"/>
</dbReference>
<sequence length="285" mass="32675">MNALEIKNLNKDLNGFNIKNINLELPKGYILGYIGQNGAGKTSTIKLIMNQLKRDTGEIRVFGKQYEDDEAEYKDMIGFIGDECYFPTCFTLKDVINTLKDFYSSFDEVKFNEYAERWALPYKKKIKDFSKGMKAKLSFASVLSRDTKLLLLDEPTSGLDPVARNEILEILQEYISDGERSVIFSTHIVSDLEKITDYLYFINNGEKVFHDTTENILESHLVVKGGTDDLTNELKEKLLGYKSSNIGFEGLINLEDKKYLDDNLLFEKPSIDDIIVFYINAARRN</sequence>
<dbReference type="InterPro" id="IPR003439">
    <property type="entry name" value="ABC_transporter-like_ATP-bd"/>
</dbReference>
<evidence type="ECO:0000256" key="1">
    <source>
        <dbReference type="ARBA" id="ARBA00022448"/>
    </source>
</evidence>
<gene>
    <name evidence="5" type="primary">ytrB_3</name>
    <name evidence="5" type="ORF">CLOSAC_42850</name>
</gene>
<evidence type="ECO:0000313" key="6">
    <source>
        <dbReference type="Proteomes" id="UP000191154"/>
    </source>
</evidence>
<dbReference type="PROSITE" id="PS00211">
    <property type="entry name" value="ABC_TRANSPORTER_1"/>
    <property type="match status" value="1"/>
</dbReference>
<accession>A0A1S8MQA4</accession>
<keyword evidence="2" id="KW-0547">Nucleotide-binding</keyword>